<sequence length="211" mass="23749">IGTHNLICVFYNGQFVLAQYGSCDGYPKGQGLEIVKFLKNPGNIQRLKDGLNHTFKVSDEVAYVAKRQINNLRGLERLAWDAFIKLKNPLVTIEVIRHLRPSLHGSTGAGILKIVAQAWELQKVPIKFDLSFAADWVYCKWAYVIDLDGEVLEVFRGSTQKTPDHRLKDVGEDSDSVPALISSFSFSELEEMKGGNGFLKRVNDSLYEEIM</sequence>
<evidence type="ECO:0000313" key="1">
    <source>
        <dbReference type="EMBL" id="KAK3341955.1"/>
    </source>
</evidence>
<gene>
    <name evidence="1" type="ORF">B0T25DRAFT_617503</name>
</gene>
<dbReference type="AlphaFoldDB" id="A0AAJ0H790"/>
<reference evidence="1" key="1">
    <citation type="journal article" date="2023" name="Mol. Phylogenet. Evol.">
        <title>Genome-scale phylogeny and comparative genomics of the fungal order Sordariales.</title>
        <authorList>
            <person name="Hensen N."/>
            <person name="Bonometti L."/>
            <person name="Westerberg I."/>
            <person name="Brannstrom I.O."/>
            <person name="Guillou S."/>
            <person name="Cros-Aarteil S."/>
            <person name="Calhoun S."/>
            <person name="Haridas S."/>
            <person name="Kuo A."/>
            <person name="Mondo S."/>
            <person name="Pangilinan J."/>
            <person name="Riley R."/>
            <person name="LaButti K."/>
            <person name="Andreopoulos B."/>
            <person name="Lipzen A."/>
            <person name="Chen C."/>
            <person name="Yan M."/>
            <person name="Daum C."/>
            <person name="Ng V."/>
            <person name="Clum A."/>
            <person name="Steindorff A."/>
            <person name="Ohm R.A."/>
            <person name="Martin F."/>
            <person name="Silar P."/>
            <person name="Natvig D.O."/>
            <person name="Lalanne C."/>
            <person name="Gautier V."/>
            <person name="Ament-Velasquez S.L."/>
            <person name="Kruys A."/>
            <person name="Hutchinson M.I."/>
            <person name="Powell A.J."/>
            <person name="Barry K."/>
            <person name="Miller A.N."/>
            <person name="Grigoriev I.V."/>
            <person name="Debuchy R."/>
            <person name="Gladieux P."/>
            <person name="Hiltunen Thoren M."/>
            <person name="Johannesson H."/>
        </authorList>
    </citation>
    <scope>NUCLEOTIDE SEQUENCE</scope>
    <source>
        <strain evidence="1">CBS 955.72</strain>
    </source>
</reference>
<name>A0AAJ0H790_9PEZI</name>
<comment type="caution">
    <text evidence="1">The sequence shown here is derived from an EMBL/GenBank/DDBJ whole genome shotgun (WGS) entry which is preliminary data.</text>
</comment>
<organism evidence="1 2">
    <name type="scientific">Lasiosphaeria hispida</name>
    <dbReference type="NCBI Taxonomy" id="260671"/>
    <lineage>
        <taxon>Eukaryota</taxon>
        <taxon>Fungi</taxon>
        <taxon>Dikarya</taxon>
        <taxon>Ascomycota</taxon>
        <taxon>Pezizomycotina</taxon>
        <taxon>Sordariomycetes</taxon>
        <taxon>Sordariomycetidae</taxon>
        <taxon>Sordariales</taxon>
        <taxon>Lasiosphaeriaceae</taxon>
        <taxon>Lasiosphaeria</taxon>
    </lineage>
</organism>
<accession>A0AAJ0H790</accession>
<protein>
    <submittedName>
        <fullName evidence="1">Uncharacterized protein</fullName>
    </submittedName>
</protein>
<reference evidence="1" key="2">
    <citation type="submission" date="2023-06" db="EMBL/GenBank/DDBJ databases">
        <authorList>
            <consortium name="Lawrence Berkeley National Laboratory"/>
            <person name="Haridas S."/>
            <person name="Hensen N."/>
            <person name="Bonometti L."/>
            <person name="Westerberg I."/>
            <person name="Brannstrom I.O."/>
            <person name="Guillou S."/>
            <person name="Cros-Aarteil S."/>
            <person name="Calhoun S."/>
            <person name="Kuo A."/>
            <person name="Mondo S."/>
            <person name="Pangilinan J."/>
            <person name="Riley R."/>
            <person name="Labutti K."/>
            <person name="Andreopoulos B."/>
            <person name="Lipzen A."/>
            <person name="Chen C."/>
            <person name="Yanf M."/>
            <person name="Daum C."/>
            <person name="Ng V."/>
            <person name="Clum A."/>
            <person name="Steindorff A."/>
            <person name="Ohm R."/>
            <person name="Martin F."/>
            <person name="Silar P."/>
            <person name="Natvig D."/>
            <person name="Lalanne C."/>
            <person name="Gautier V."/>
            <person name="Ament-Velasquez S.L."/>
            <person name="Kruys A."/>
            <person name="Hutchinson M.I."/>
            <person name="Powell A.J."/>
            <person name="Barry K."/>
            <person name="Miller A.N."/>
            <person name="Grigoriev I.V."/>
            <person name="Debuchy R."/>
            <person name="Gladieux P."/>
            <person name="Thoren M.H."/>
            <person name="Johannesson H."/>
        </authorList>
    </citation>
    <scope>NUCLEOTIDE SEQUENCE</scope>
    <source>
        <strain evidence="1">CBS 955.72</strain>
    </source>
</reference>
<feature type="non-terminal residue" evidence="1">
    <location>
        <position position="1"/>
    </location>
</feature>
<dbReference type="EMBL" id="JAUIQD010000008">
    <property type="protein sequence ID" value="KAK3341955.1"/>
    <property type="molecule type" value="Genomic_DNA"/>
</dbReference>
<dbReference type="Proteomes" id="UP001275084">
    <property type="component" value="Unassembled WGS sequence"/>
</dbReference>
<evidence type="ECO:0000313" key="2">
    <source>
        <dbReference type="Proteomes" id="UP001275084"/>
    </source>
</evidence>
<keyword evidence="2" id="KW-1185">Reference proteome</keyword>
<proteinExistence type="predicted"/>